<evidence type="ECO:0008006" key="3">
    <source>
        <dbReference type="Google" id="ProtNLM"/>
    </source>
</evidence>
<dbReference type="EMBL" id="CP007547">
    <property type="protein sequence ID" value="AIL45411.1"/>
    <property type="molecule type" value="Genomic_DNA"/>
</dbReference>
<accession>A0A077ED03</accession>
<dbReference type="Proteomes" id="UP000028933">
    <property type="component" value="Chromosome"/>
</dbReference>
<dbReference type="STRING" id="1338011.BD94_1636"/>
<reference evidence="1" key="1">
    <citation type="journal article" date="2013" name="Lancet">
        <title>First case of E anophelis outbreak in an intensive-care unit.</title>
        <authorList>
            <person name="Teo J."/>
            <person name="Tan S.Y."/>
            <person name="Tay M."/>
            <person name="Ding Y."/>
            <person name="Kjelleberg S."/>
            <person name="Givskov M."/>
            <person name="Lin R.T."/>
            <person name="Yang L."/>
        </authorList>
    </citation>
    <scope>NUCLEOTIDE SEQUENCE [LARGE SCALE GENOMIC DNA]</scope>
    <source>
        <strain evidence="1">NUHP1</strain>
    </source>
</reference>
<reference evidence="1" key="2">
    <citation type="journal article" date="2015" name="Genome Biol. Evol.">
        <title>Complete Genome Sequence and Transcriptomic Analysis of the Novel Pathogen Elizabethkingia anophelis in Response to Oxidative Stress.</title>
        <authorList>
            <person name="Li Y."/>
            <person name="Liu Y."/>
            <person name="Chew S.C."/>
            <person name="Tay M."/>
            <person name="Salido M.M."/>
            <person name="Teo J."/>
            <person name="Lauro F.M."/>
            <person name="Givskov M."/>
            <person name="Yang L."/>
        </authorList>
    </citation>
    <scope>NUCLEOTIDE SEQUENCE</scope>
    <source>
        <strain evidence="1">NUHP1</strain>
    </source>
</reference>
<evidence type="ECO:0000313" key="2">
    <source>
        <dbReference type="Proteomes" id="UP000028933"/>
    </source>
</evidence>
<organism evidence="1 2">
    <name type="scientific">Elizabethkingia anophelis NUHP1</name>
    <dbReference type="NCBI Taxonomy" id="1338011"/>
    <lineage>
        <taxon>Bacteria</taxon>
        <taxon>Pseudomonadati</taxon>
        <taxon>Bacteroidota</taxon>
        <taxon>Flavobacteriia</taxon>
        <taxon>Flavobacteriales</taxon>
        <taxon>Weeksellaceae</taxon>
        <taxon>Elizabethkingia</taxon>
    </lineage>
</organism>
<dbReference type="HOGENOM" id="CLU_2769304_0_0_10"/>
<gene>
    <name evidence="1" type="ORF">BD94_1636</name>
</gene>
<dbReference type="KEGG" id="eao:BD94_1636"/>
<proteinExistence type="predicted"/>
<dbReference type="eggNOG" id="ENOG50335Y5">
    <property type="taxonomic scope" value="Bacteria"/>
</dbReference>
<protein>
    <recommendedName>
        <fullName evidence="3">Addiction module toxin RelE</fullName>
    </recommendedName>
</protein>
<dbReference type="RefSeq" id="WP_024566223.1">
    <property type="nucleotide sequence ID" value="NZ_CP007547.1"/>
</dbReference>
<name>A0A077ED03_9FLAO</name>
<dbReference type="AlphaFoldDB" id="A0A077ED03"/>
<evidence type="ECO:0000313" key="1">
    <source>
        <dbReference type="EMBL" id="AIL45411.1"/>
    </source>
</evidence>
<sequence>MESQYNFQMKSRNDRKEWEQVTVYLEIRCDRTTAVHYARSLSKKFNMEIRMTQGTDPFKSSGTYIYENS</sequence>